<reference evidence="2" key="1">
    <citation type="submission" date="2023-06" db="EMBL/GenBank/DDBJ databases">
        <title>Genomic analysis of the entomopathogenic nematode Steinernema hermaphroditum.</title>
        <authorList>
            <person name="Schwarz E.M."/>
            <person name="Heppert J.K."/>
            <person name="Baniya A."/>
            <person name="Schwartz H.T."/>
            <person name="Tan C.-H."/>
            <person name="Antoshechkin I."/>
            <person name="Sternberg P.W."/>
            <person name="Goodrich-Blair H."/>
            <person name="Dillman A.R."/>
        </authorList>
    </citation>
    <scope>NUCLEOTIDE SEQUENCE</scope>
    <source>
        <strain evidence="2">PS9179</strain>
        <tissue evidence="2">Whole animal</tissue>
    </source>
</reference>
<evidence type="ECO:0000313" key="3">
    <source>
        <dbReference type="Proteomes" id="UP001175271"/>
    </source>
</evidence>
<protein>
    <recommendedName>
        <fullName evidence="4">SXP/RAL-2 family protein Ani s 5-like cation-binding domain-containing protein</fullName>
    </recommendedName>
</protein>
<evidence type="ECO:0008006" key="4">
    <source>
        <dbReference type="Google" id="ProtNLM"/>
    </source>
</evidence>
<gene>
    <name evidence="2" type="ORF">QR680_011750</name>
</gene>
<proteinExistence type="predicted"/>
<organism evidence="2 3">
    <name type="scientific">Steinernema hermaphroditum</name>
    <dbReference type="NCBI Taxonomy" id="289476"/>
    <lineage>
        <taxon>Eukaryota</taxon>
        <taxon>Metazoa</taxon>
        <taxon>Ecdysozoa</taxon>
        <taxon>Nematoda</taxon>
        <taxon>Chromadorea</taxon>
        <taxon>Rhabditida</taxon>
        <taxon>Tylenchina</taxon>
        <taxon>Panagrolaimomorpha</taxon>
        <taxon>Strongyloidoidea</taxon>
        <taxon>Steinernematidae</taxon>
        <taxon>Steinernema</taxon>
    </lineage>
</organism>
<accession>A0AA39HZM7</accession>
<evidence type="ECO:0000256" key="1">
    <source>
        <dbReference type="SAM" id="SignalP"/>
    </source>
</evidence>
<sequence length="137" mass="15373">MNQLLIVLAVCAVVAIAREYPLDFISGAPKDVVSSIEYYAHFGSFRKNGEAAVNKWIAKQPRKIKDAYAKLKADREAHTAHVTSWFHDEMLKITNDLIADAAKDKKLTTKQKNEKIKKLINSLPKEVRGKAKNPLQG</sequence>
<feature type="signal peptide" evidence="1">
    <location>
        <begin position="1"/>
        <end position="17"/>
    </location>
</feature>
<keyword evidence="1" id="KW-0732">Signal</keyword>
<dbReference type="Proteomes" id="UP001175271">
    <property type="component" value="Unassembled WGS sequence"/>
</dbReference>
<keyword evidence="3" id="KW-1185">Reference proteome</keyword>
<comment type="caution">
    <text evidence="2">The sequence shown here is derived from an EMBL/GenBank/DDBJ whole genome shotgun (WGS) entry which is preliminary data.</text>
</comment>
<evidence type="ECO:0000313" key="2">
    <source>
        <dbReference type="EMBL" id="KAK0415057.1"/>
    </source>
</evidence>
<name>A0AA39HZM7_9BILA</name>
<feature type="chain" id="PRO_5041207545" description="SXP/RAL-2 family protein Ani s 5-like cation-binding domain-containing protein" evidence="1">
    <location>
        <begin position="18"/>
        <end position="137"/>
    </location>
</feature>
<dbReference type="EMBL" id="JAUCMV010000002">
    <property type="protein sequence ID" value="KAK0415057.1"/>
    <property type="molecule type" value="Genomic_DNA"/>
</dbReference>
<dbReference type="AlphaFoldDB" id="A0AA39HZM7"/>